<accession>A0A4U6VP27</accession>
<proteinExistence type="predicted"/>
<dbReference type="OMA" id="KSMSAWH"/>
<keyword evidence="2" id="KW-1185">Reference proteome</keyword>
<dbReference type="EMBL" id="CM016554">
    <property type="protein sequence ID" value="TKW26247.1"/>
    <property type="molecule type" value="Genomic_DNA"/>
</dbReference>
<evidence type="ECO:0000313" key="1">
    <source>
        <dbReference type="EMBL" id="TKW26247.1"/>
    </source>
</evidence>
<dbReference type="Proteomes" id="UP000298652">
    <property type="component" value="Chromosome 3"/>
</dbReference>
<evidence type="ECO:0000313" key="2">
    <source>
        <dbReference type="Proteomes" id="UP000298652"/>
    </source>
</evidence>
<dbReference type="InterPro" id="IPR050481">
    <property type="entry name" value="UDP-glycosyltransf_plant"/>
</dbReference>
<dbReference type="PANTHER" id="PTHR48048">
    <property type="entry name" value="GLYCOSYLTRANSFERASE"/>
    <property type="match status" value="1"/>
</dbReference>
<name>A0A4U6VP27_SETVI</name>
<dbReference type="PANTHER" id="PTHR48048:SF14">
    <property type="entry name" value="GLYCOSYLTRANSFERASE"/>
    <property type="match status" value="1"/>
</dbReference>
<organism evidence="1 2">
    <name type="scientific">Setaria viridis</name>
    <name type="common">Green bristlegrass</name>
    <name type="synonym">Setaria italica subsp. viridis</name>
    <dbReference type="NCBI Taxonomy" id="4556"/>
    <lineage>
        <taxon>Eukaryota</taxon>
        <taxon>Viridiplantae</taxon>
        <taxon>Streptophyta</taxon>
        <taxon>Embryophyta</taxon>
        <taxon>Tracheophyta</taxon>
        <taxon>Spermatophyta</taxon>
        <taxon>Magnoliopsida</taxon>
        <taxon>Liliopsida</taxon>
        <taxon>Poales</taxon>
        <taxon>Poaceae</taxon>
        <taxon>PACMAD clade</taxon>
        <taxon>Panicoideae</taxon>
        <taxon>Panicodae</taxon>
        <taxon>Paniceae</taxon>
        <taxon>Cenchrinae</taxon>
        <taxon>Setaria</taxon>
    </lineage>
</organism>
<reference evidence="1" key="1">
    <citation type="submission" date="2019-03" db="EMBL/GenBank/DDBJ databases">
        <title>WGS assembly of Setaria viridis.</title>
        <authorList>
            <person name="Huang P."/>
            <person name="Jenkins J."/>
            <person name="Grimwood J."/>
            <person name="Barry K."/>
            <person name="Healey A."/>
            <person name="Mamidi S."/>
            <person name="Sreedasyam A."/>
            <person name="Shu S."/>
            <person name="Feldman M."/>
            <person name="Wu J."/>
            <person name="Yu Y."/>
            <person name="Chen C."/>
            <person name="Johnson J."/>
            <person name="Rokhsar D."/>
            <person name="Baxter I."/>
            <person name="Schmutz J."/>
            <person name="Brutnell T."/>
            <person name="Kellogg E."/>
        </authorList>
    </citation>
    <scope>NUCLEOTIDE SEQUENCE [LARGE SCALE GENOMIC DNA]</scope>
</reference>
<protein>
    <submittedName>
        <fullName evidence="1">Uncharacterized protein</fullName>
    </submittedName>
</protein>
<dbReference type="Gene3D" id="3.40.50.2000">
    <property type="entry name" value="Glycogen Phosphorylase B"/>
    <property type="match status" value="1"/>
</dbReference>
<dbReference type="Gramene" id="TKW26247">
    <property type="protein sequence ID" value="TKW26247"/>
    <property type="gene ID" value="SEVIR_3G175300v2"/>
</dbReference>
<dbReference type="SUPFAM" id="SSF53756">
    <property type="entry name" value="UDP-Glycosyltransferase/glycogen phosphorylase"/>
    <property type="match status" value="1"/>
</dbReference>
<dbReference type="AlphaFoldDB" id="A0A4U6VP27"/>
<sequence length="280" mass="30818">MKKTIVLYPDLTVGHFIPMMQFADSLLGEGYTAVVTLINVTMKHNIPFAADVDRAAASKPSVTFHTLPLDPKPSHHHQQRAAASRLIRHYNKHLHEFLSSLPPRNIHTVIVDSLSNEALDVTKELGIPSYVFFTSNASALAAFLQVPWVRTEGLPSFKELGDATLNFHGVPPVPASHHMGEMLEDPESEVYKVMTKSYSKNLEADDILVNTFASLEARAVELWKPSRTLGFSAKVGSQCLRCSASSDSSRVPLAQKKSMSAWHGSTSNQSIMFCSFALEA</sequence>
<dbReference type="GO" id="GO:0035251">
    <property type="term" value="F:UDP-glucosyltransferase activity"/>
    <property type="evidence" value="ECO:0007669"/>
    <property type="project" value="InterPro"/>
</dbReference>
<gene>
    <name evidence="1" type="ORF">SEVIR_3G175300v2</name>
</gene>